<dbReference type="Pfam" id="PF00120">
    <property type="entry name" value="Gln-synt_C"/>
    <property type="match status" value="1"/>
</dbReference>
<evidence type="ECO:0000256" key="4">
    <source>
        <dbReference type="RuleBase" id="RU000384"/>
    </source>
</evidence>
<sequence>MTTSDVRPDARTVAAELSDAGVAGVTISWADNNGIPRSRTVPVAALPRVAETGIGVTTLFAVFDSSDAITYAHEGLSSPSGDVRLVPVLDGLVRLAGQPSLAWAPGRILDADGAPWPYDQRAVLERQVEELAEAGLTALVGYEMEFGVYAEGGPDELVPAHPGPAYSPHALLAVDEFMADVLRDFTANGLEIGQLHAEYGPAQMELSLAPSDPVTAADRQLLARQTLRAAARRNGLRLSFAPLPAQAAAGNGWHIHSSVWREGRNLLAGSPEGPGAEGAAYIAGLLRDLPAVAAITAPSLGSLARLRPGFFAGAFAFWGVENREAPLRYVPGSKFLGSDHANVELKTSDASANPYLALAAVLAAGATGVADELSLEPPVQADPGSWSENERAGQKIALLPRTQAEQEAALTGNPRIPAVLGDDLLGAFLAVRRSDAAAAEDRSPDDVLAGLRWRY</sequence>
<protein>
    <submittedName>
        <fullName evidence="6">Glutamine synthetase</fullName>
    </submittedName>
</protein>
<dbReference type="PANTHER" id="PTHR43785:SF12">
    <property type="entry name" value="TYPE-1 GLUTAMINE SYNTHETASE 2"/>
    <property type="match status" value="1"/>
</dbReference>
<dbReference type="InterPro" id="IPR008146">
    <property type="entry name" value="Gln_synth_cat_dom"/>
</dbReference>
<name>A0ABW4EV32_9PSEU</name>
<evidence type="ECO:0000259" key="5">
    <source>
        <dbReference type="PROSITE" id="PS51987"/>
    </source>
</evidence>
<feature type="domain" description="GS catalytic" evidence="5">
    <location>
        <begin position="120"/>
        <end position="455"/>
    </location>
</feature>
<evidence type="ECO:0000256" key="3">
    <source>
        <dbReference type="PROSITE-ProRule" id="PRU01331"/>
    </source>
</evidence>
<dbReference type="Proteomes" id="UP001597114">
    <property type="component" value="Unassembled WGS sequence"/>
</dbReference>
<keyword evidence="7" id="KW-1185">Reference proteome</keyword>
<gene>
    <name evidence="6" type="ORF">ACFSJD_10620</name>
</gene>
<reference evidence="7" key="1">
    <citation type="journal article" date="2019" name="Int. J. Syst. Evol. Microbiol.">
        <title>The Global Catalogue of Microorganisms (GCM) 10K type strain sequencing project: providing services to taxonomists for standard genome sequencing and annotation.</title>
        <authorList>
            <consortium name="The Broad Institute Genomics Platform"/>
            <consortium name="The Broad Institute Genome Sequencing Center for Infectious Disease"/>
            <person name="Wu L."/>
            <person name="Ma J."/>
        </authorList>
    </citation>
    <scope>NUCLEOTIDE SEQUENCE [LARGE SCALE GENOMIC DNA]</scope>
    <source>
        <strain evidence="7">CCM 7043</strain>
    </source>
</reference>
<evidence type="ECO:0000256" key="1">
    <source>
        <dbReference type="ARBA" id="ARBA00009897"/>
    </source>
</evidence>
<dbReference type="InterPro" id="IPR036651">
    <property type="entry name" value="Gln_synt_N_sf"/>
</dbReference>
<comment type="caution">
    <text evidence="6">The sequence shown here is derived from an EMBL/GenBank/DDBJ whole genome shotgun (WGS) entry which is preliminary data.</text>
</comment>
<dbReference type="RefSeq" id="WP_344719940.1">
    <property type="nucleotide sequence ID" value="NZ_BAAAUS010000006.1"/>
</dbReference>
<dbReference type="PANTHER" id="PTHR43785">
    <property type="entry name" value="GAMMA-GLUTAMYLPUTRESCINE SYNTHETASE"/>
    <property type="match status" value="1"/>
</dbReference>
<dbReference type="PROSITE" id="PS51987">
    <property type="entry name" value="GS_CATALYTIC"/>
    <property type="match status" value="1"/>
</dbReference>
<dbReference type="EMBL" id="JBHUCO010000012">
    <property type="protein sequence ID" value="MFD1517944.1"/>
    <property type="molecule type" value="Genomic_DNA"/>
</dbReference>
<organism evidence="6 7">
    <name type="scientific">Pseudonocardia yunnanensis</name>
    <dbReference type="NCBI Taxonomy" id="58107"/>
    <lineage>
        <taxon>Bacteria</taxon>
        <taxon>Bacillati</taxon>
        <taxon>Actinomycetota</taxon>
        <taxon>Actinomycetes</taxon>
        <taxon>Pseudonocardiales</taxon>
        <taxon>Pseudonocardiaceae</taxon>
        <taxon>Pseudonocardia</taxon>
    </lineage>
</organism>
<accession>A0ABW4EV32</accession>
<dbReference type="Gene3D" id="3.30.590.10">
    <property type="entry name" value="Glutamine synthetase/guanido kinase, catalytic domain"/>
    <property type="match status" value="1"/>
</dbReference>
<evidence type="ECO:0000256" key="2">
    <source>
        <dbReference type="ARBA" id="ARBA00022598"/>
    </source>
</evidence>
<proteinExistence type="inferred from homology"/>
<evidence type="ECO:0000313" key="7">
    <source>
        <dbReference type="Proteomes" id="UP001597114"/>
    </source>
</evidence>
<dbReference type="Gene3D" id="3.10.20.70">
    <property type="entry name" value="Glutamine synthetase, N-terminal domain"/>
    <property type="match status" value="1"/>
</dbReference>
<keyword evidence="2" id="KW-0436">Ligase</keyword>
<comment type="similarity">
    <text evidence="1 3 4">Belongs to the glutamine synthetase family.</text>
</comment>
<dbReference type="SUPFAM" id="SSF55931">
    <property type="entry name" value="Glutamine synthetase/guanido kinase"/>
    <property type="match status" value="1"/>
</dbReference>
<dbReference type="SMART" id="SM01230">
    <property type="entry name" value="Gln-synt_C"/>
    <property type="match status" value="1"/>
</dbReference>
<dbReference type="InterPro" id="IPR014746">
    <property type="entry name" value="Gln_synth/guanido_kin_cat_dom"/>
</dbReference>
<evidence type="ECO:0000313" key="6">
    <source>
        <dbReference type="EMBL" id="MFD1517944.1"/>
    </source>
</evidence>